<dbReference type="GO" id="GO:0003677">
    <property type="term" value="F:DNA binding"/>
    <property type="evidence" value="ECO:0007669"/>
    <property type="project" value="InterPro"/>
</dbReference>
<feature type="domain" description="Transcription elongation factor GreA/GreB C-terminal" evidence="1">
    <location>
        <begin position="61"/>
        <end position="136"/>
    </location>
</feature>
<dbReference type="PANTHER" id="PTHR30437:SF5">
    <property type="entry name" value="REGULATOR OF NUCLEOSIDE DIPHOSPHATE KINASE"/>
    <property type="match status" value="1"/>
</dbReference>
<name>H5Y3M1_9FIRM</name>
<evidence type="ECO:0000259" key="2">
    <source>
        <dbReference type="Pfam" id="PF14760"/>
    </source>
</evidence>
<organism evidence="3 4">
    <name type="scientific">Desulfosporosinus youngiae DSM 17734</name>
    <dbReference type="NCBI Taxonomy" id="768710"/>
    <lineage>
        <taxon>Bacteria</taxon>
        <taxon>Bacillati</taxon>
        <taxon>Bacillota</taxon>
        <taxon>Clostridia</taxon>
        <taxon>Eubacteriales</taxon>
        <taxon>Desulfitobacteriaceae</taxon>
        <taxon>Desulfosporosinus</taxon>
    </lineage>
</organism>
<feature type="domain" description="Regulator of nucleoside diphosphate kinase N-terminal" evidence="2">
    <location>
        <begin position="11"/>
        <end position="54"/>
    </location>
</feature>
<dbReference type="SUPFAM" id="SSF54534">
    <property type="entry name" value="FKBP-like"/>
    <property type="match status" value="1"/>
</dbReference>
<evidence type="ECO:0000259" key="1">
    <source>
        <dbReference type="Pfam" id="PF01272"/>
    </source>
</evidence>
<dbReference type="InterPro" id="IPR023459">
    <property type="entry name" value="Tscrpt_elong_fac_GreA/B_fam"/>
</dbReference>
<keyword evidence="3" id="KW-0251">Elongation factor</keyword>
<dbReference type="GO" id="GO:0032784">
    <property type="term" value="P:regulation of DNA-templated transcription elongation"/>
    <property type="evidence" value="ECO:0007669"/>
    <property type="project" value="InterPro"/>
</dbReference>
<dbReference type="GO" id="GO:0006354">
    <property type="term" value="P:DNA-templated transcription elongation"/>
    <property type="evidence" value="ECO:0007669"/>
    <property type="project" value="TreeGrafter"/>
</dbReference>
<dbReference type="EMBL" id="CM001441">
    <property type="protein sequence ID" value="EHQ89265.1"/>
    <property type="molecule type" value="Genomic_DNA"/>
</dbReference>
<gene>
    <name evidence="3" type="ORF">DesyoDRAFT_2180</name>
</gene>
<dbReference type="HOGENOM" id="CLU_120358_1_0_9"/>
<accession>H5Y3M1</accession>
<dbReference type="PANTHER" id="PTHR30437">
    <property type="entry name" value="TRANSCRIPTION ELONGATION FACTOR GREA"/>
    <property type="match status" value="1"/>
</dbReference>
<proteinExistence type="predicted"/>
<dbReference type="eggNOG" id="COG0782">
    <property type="taxonomic scope" value="Bacteria"/>
</dbReference>
<reference evidence="3 4" key="1">
    <citation type="submission" date="2011-11" db="EMBL/GenBank/DDBJ databases">
        <title>The Noncontiguous Finished genome of Desulfosporosinus youngiae DSM 17734.</title>
        <authorList>
            <consortium name="US DOE Joint Genome Institute (JGI-PGF)"/>
            <person name="Lucas S."/>
            <person name="Han J."/>
            <person name="Lapidus A."/>
            <person name="Cheng J.-F."/>
            <person name="Goodwin L."/>
            <person name="Pitluck S."/>
            <person name="Peters L."/>
            <person name="Ovchinnikova G."/>
            <person name="Lu M."/>
            <person name="Land M.L."/>
            <person name="Hauser L."/>
            <person name="Pester M."/>
            <person name="Spring S."/>
            <person name="Ollivier B."/>
            <person name="Rattei T."/>
            <person name="Klenk H.-P."/>
            <person name="Wagner M."/>
            <person name="Loy A."/>
            <person name="Woyke T.J."/>
        </authorList>
    </citation>
    <scope>NUCLEOTIDE SEQUENCE [LARGE SCALE GENOMIC DNA]</scope>
    <source>
        <strain evidence="3 4">DSM 17734</strain>
    </source>
</reference>
<sequence>MEGRLRREMSRKIHITSVDRDRLLKLIGKEREFNSVISKQYLKNLEEELTNAQILTSEEIPKDVITMNSKILLRDMDANEEMVYTLVYPAEANLAEDKISVLAPVGTAILGYREGDIIEWKVPDGIINLKVEKILYQPEAAGDYHL</sequence>
<keyword evidence="4" id="KW-1185">Reference proteome</keyword>
<dbReference type="InterPro" id="IPR001437">
    <property type="entry name" value="Tscrpt_elong_fac_GreA/B_C"/>
</dbReference>
<evidence type="ECO:0000313" key="3">
    <source>
        <dbReference type="EMBL" id="EHQ89265.1"/>
    </source>
</evidence>
<dbReference type="Pfam" id="PF01272">
    <property type="entry name" value="GreA_GreB"/>
    <property type="match status" value="1"/>
</dbReference>
<dbReference type="GO" id="GO:0003746">
    <property type="term" value="F:translation elongation factor activity"/>
    <property type="evidence" value="ECO:0007669"/>
    <property type="project" value="UniProtKB-KW"/>
</dbReference>
<evidence type="ECO:0000313" key="4">
    <source>
        <dbReference type="Proteomes" id="UP000005104"/>
    </source>
</evidence>
<dbReference type="STRING" id="768710.DesyoDRAFT_2180"/>
<dbReference type="AlphaFoldDB" id="H5Y3M1"/>
<dbReference type="InterPro" id="IPR036953">
    <property type="entry name" value="GreA/GreB_C_sf"/>
</dbReference>
<dbReference type="Pfam" id="PF14760">
    <property type="entry name" value="Rnk_N"/>
    <property type="match status" value="1"/>
</dbReference>
<keyword evidence="3" id="KW-0648">Protein biosynthesis</keyword>
<dbReference type="GO" id="GO:0070063">
    <property type="term" value="F:RNA polymerase binding"/>
    <property type="evidence" value="ECO:0007669"/>
    <property type="project" value="InterPro"/>
</dbReference>
<dbReference type="Proteomes" id="UP000005104">
    <property type="component" value="Chromosome"/>
</dbReference>
<protein>
    <submittedName>
        <fullName evidence="3">Transcription elongation factor</fullName>
    </submittedName>
</protein>
<dbReference type="Gene3D" id="3.10.50.30">
    <property type="entry name" value="Transcription elongation factor, GreA/GreB, C-terminal domain"/>
    <property type="match status" value="1"/>
</dbReference>
<dbReference type="FunFam" id="3.10.50.30:FF:000002">
    <property type="entry name" value="Regulator of nucleoside diphosphate kinase"/>
    <property type="match status" value="1"/>
</dbReference>
<dbReference type="InterPro" id="IPR029462">
    <property type="entry name" value="Rnk_N"/>
</dbReference>
<dbReference type="NCBIfam" id="NF004396">
    <property type="entry name" value="PRK05753.1"/>
    <property type="match status" value="1"/>
</dbReference>